<feature type="transmembrane region" description="Helical" evidence="2">
    <location>
        <begin position="105"/>
        <end position="124"/>
    </location>
</feature>
<keyword evidence="2" id="KW-0472">Membrane</keyword>
<feature type="compositionally biased region" description="Basic residues" evidence="1">
    <location>
        <begin position="344"/>
        <end position="366"/>
    </location>
</feature>
<gene>
    <name evidence="3" type="ORF">GLX27_002557</name>
</gene>
<dbReference type="Proteomes" id="UP000818624">
    <property type="component" value="Chromosome 2"/>
</dbReference>
<feature type="transmembrane region" description="Helical" evidence="2">
    <location>
        <begin position="32"/>
        <end position="51"/>
    </location>
</feature>
<keyword evidence="4" id="KW-1185">Reference proteome</keyword>
<sequence length="379" mass="40726">MFSGIYMCKENVEHALLAASLPHEEDREGTQLPVVLLLLTTVLIVFTNVVLRNHARIAAACAMSIDNGVGLDGTNARQSRHARHTSVLPMPTLARGPLYDALTNPFSLMMLFFSTGLFMAALFLPPQQMASLDKVLAGLEGATMLYLSACALSPLSKVLLQAAPSPKAPQLTQLNRALGIIESHPAVARIASARVWQLTLPSLSYTKAGAGTDGRPGLAGIMSMKQGAKSASLVVTLHVLAKADTSADVCTELTRYTWQQCAPILGASRQVTAGEHLRGALVAGELTVEVTREGQHAPSYAMHGCGHDHGHDHHHDHHDHSQHDHAHHDHPHVYVQEASEPHVGHVHSHAHTGHIHAHDHAGHHHEHVSSPSSVVHVPL</sequence>
<accession>A0ABY8EQW0</accession>
<feature type="region of interest" description="Disordered" evidence="1">
    <location>
        <begin position="341"/>
        <end position="379"/>
    </location>
</feature>
<evidence type="ECO:0000256" key="2">
    <source>
        <dbReference type="SAM" id="Phobius"/>
    </source>
</evidence>
<keyword evidence="2" id="KW-1133">Transmembrane helix</keyword>
<proteinExistence type="predicted"/>
<evidence type="ECO:0000256" key="1">
    <source>
        <dbReference type="SAM" id="MobiDB-lite"/>
    </source>
</evidence>
<reference evidence="3 4" key="1">
    <citation type="journal article" date="2020" name="Elife">
        <title>Loss of centromere function drives karyotype evolution in closely related Malassezia species.</title>
        <authorList>
            <person name="Sankaranarayanan S.R."/>
            <person name="Ianiri G."/>
            <person name="Coelho M.A."/>
            <person name="Reza M.H."/>
            <person name="Thimmappa B.C."/>
            <person name="Ganguly P."/>
            <person name="Vadnala R.N."/>
            <person name="Sun S."/>
            <person name="Siddharthan R."/>
            <person name="Tellgren-Roth C."/>
            <person name="Dawson T.L."/>
            <person name="Heitman J."/>
            <person name="Sanyal K."/>
        </authorList>
    </citation>
    <scope>NUCLEOTIDE SEQUENCE [LARGE SCALE GENOMIC DNA]</scope>
    <source>
        <strain evidence="3">CBS14141</strain>
    </source>
</reference>
<keyword evidence="2" id="KW-0812">Transmembrane</keyword>
<name>A0ABY8EQW0_MALFU</name>
<evidence type="ECO:0000313" key="3">
    <source>
        <dbReference type="EMBL" id="WFD47893.1"/>
    </source>
</evidence>
<dbReference type="EMBL" id="CP046235">
    <property type="protein sequence ID" value="WFD47893.1"/>
    <property type="molecule type" value="Genomic_DNA"/>
</dbReference>
<protein>
    <submittedName>
        <fullName evidence="3">Uncharacterized protein</fullName>
    </submittedName>
</protein>
<organism evidence="3 4">
    <name type="scientific">Malassezia furfur</name>
    <name type="common">Pityriasis versicolor infection agent</name>
    <name type="synonym">Pityrosporum furfur</name>
    <dbReference type="NCBI Taxonomy" id="55194"/>
    <lineage>
        <taxon>Eukaryota</taxon>
        <taxon>Fungi</taxon>
        <taxon>Dikarya</taxon>
        <taxon>Basidiomycota</taxon>
        <taxon>Ustilaginomycotina</taxon>
        <taxon>Malasseziomycetes</taxon>
        <taxon>Malasseziales</taxon>
        <taxon>Malasseziaceae</taxon>
        <taxon>Malassezia</taxon>
    </lineage>
</organism>
<feature type="compositionally biased region" description="Low complexity" evidence="1">
    <location>
        <begin position="369"/>
        <end position="379"/>
    </location>
</feature>
<feature type="region of interest" description="Disordered" evidence="1">
    <location>
        <begin position="307"/>
        <end position="329"/>
    </location>
</feature>
<evidence type="ECO:0000313" key="4">
    <source>
        <dbReference type="Proteomes" id="UP000818624"/>
    </source>
</evidence>
<feature type="compositionally biased region" description="Basic and acidic residues" evidence="1">
    <location>
        <begin position="307"/>
        <end position="327"/>
    </location>
</feature>